<dbReference type="AlphaFoldDB" id="A0A3A9JVA6"/>
<evidence type="ECO:0000256" key="1">
    <source>
        <dbReference type="ARBA" id="ARBA00023015"/>
    </source>
</evidence>
<keyword evidence="2" id="KW-0238">DNA-binding</keyword>
<dbReference type="GO" id="GO:0043565">
    <property type="term" value="F:sequence-specific DNA binding"/>
    <property type="evidence" value="ECO:0007669"/>
    <property type="project" value="InterPro"/>
</dbReference>
<gene>
    <name evidence="5" type="ORF">CR203_23990</name>
</gene>
<dbReference type="PRINTS" id="PR00033">
    <property type="entry name" value="HTHASNC"/>
</dbReference>
<dbReference type="Proteomes" id="UP000281498">
    <property type="component" value="Unassembled WGS sequence"/>
</dbReference>
<dbReference type="InterPro" id="IPR019887">
    <property type="entry name" value="Tscrpt_reg_AsnC/Lrp_C"/>
</dbReference>
<dbReference type="PANTHER" id="PTHR30154:SF20">
    <property type="entry name" value="LEUCINE-RESPONSIVE REGULATORY PROTEIN"/>
    <property type="match status" value="1"/>
</dbReference>
<dbReference type="SUPFAM" id="SSF46785">
    <property type="entry name" value="Winged helix' DNA-binding domain"/>
    <property type="match status" value="1"/>
</dbReference>
<dbReference type="PANTHER" id="PTHR30154">
    <property type="entry name" value="LEUCINE-RESPONSIVE REGULATORY PROTEIN"/>
    <property type="match status" value="1"/>
</dbReference>
<sequence>MDEIDHQIIMLLQKDSKTSMTHLGKQISLSQPAVTERVRKLEEKSIIEGYKAVVNRKKINKSITGFLLFQAKNCTDFVSYCEEVEDVLEIYRISGQYNFLVKIVAETLEDLESLVNDLGRYGESTTLVVLSTPIENRPIVPSALLE</sequence>
<reference evidence="5 6" key="1">
    <citation type="submission" date="2017-10" db="EMBL/GenBank/DDBJ databases">
        <title>Bacillus sp. nov., a halophilic bacterium isolated from a Keqin Lake.</title>
        <authorList>
            <person name="Wang H."/>
        </authorList>
    </citation>
    <scope>NUCLEOTIDE SEQUENCE [LARGE SCALE GENOMIC DNA]</scope>
    <source>
        <strain evidence="5 6">KCTC 13187</strain>
    </source>
</reference>
<evidence type="ECO:0000256" key="2">
    <source>
        <dbReference type="ARBA" id="ARBA00023125"/>
    </source>
</evidence>
<dbReference type="SMART" id="SM00344">
    <property type="entry name" value="HTH_ASNC"/>
    <property type="match status" value="1"/>
</dbReference>
<dbReference type="RefSeq" id="WP_110937842.1">
    <property type="nucleotide sequence ID" value="NZ_KZ614147.1"/>
</dbReference>
<dbReference type="Gene3D" id="3.30.70.920">
    <property type="match status" value="1"/>
</dbReference>
<evidence type="ECO:0000313" key="6">
    <source>
        <dbReference type="Proteomes" id="UP000281498"/>
    </source>
</evidence>
<dbReference type="Gene3D" id="1.10.10.10">
    <property type="entry name" value="Winged helix-like DNA-binding domain superfamily/Winged helix DNA-binding domain"/>
    <property type="match status" value="1"/>
</dbReference>
<name>A0A3A9JVA6_9BACI</name>
<keyword evidence="6" id="KW-1185">Reference proteome</keyword>
<keyword evidence="3" id="KW-0804">Transcription</keyword>
<accession>A0A3A9JVA6</accession>
<dbReference type="SUPFAM" id="SSF54909">
    <property type="entry name" value="Dimeric alpha+beta barrel"/>
    <property type="match status" value="1"/>
</dbReference>
<evidence type="ECO:0000259" key="4">
    <source>
        <dbReference type="PROSITE" id="PS50956"/>
    </source>
</evidence>
<dbReference type="InterPro" id="IPR036390">
    <property type="entry name" value="WH_DNA-bd_sf"/>
</dbReference>
<dbReference type="Pfam" id="PF13404">
    <property type="entry name" value="HTH_AsnC-type"/>
    <property type="match status" value="1"/>
</dbReference>
<dbReference type="InterPro" id="IPR011008">
    <property type="entry name" value="Dimeric_a/b-barrel"/>
</dbReference>
<organism evidence="5 6">
    <name type="scientific">Salipaludibacillus neizhouensis</name>
    <dbReference type="NCBI Taxonomy" id="885475"/>
    <lineage>
        <taxon>Bacteria</taxon>
        <taxon>Bacillati</taxon>
        <taxon>Bacillota</taxon>
        <taxon>Bacilli</taxon>
        <taxon>Bacillales</taxon>
        <taxon>Bacillaceae</taxon>
    </lineage>
</organism>
<protein>
    <submittedName>
        <fullName evidence="5">AsnC family transcriptional regulator</fullName>
    </submittedName>
</protein>
<dbReference type="InterPro" id="IPR019888">
    <property type="entry name" value="Tscrpt_reg_AsnC-like"/>
</dbReference>
<dbReference type="GO" id="GO:0005829">
    <property type="term" value="C:cytosol"/>
    <property type="evidence" value="ECO:0007669"/>
    <property type="project" value="TreeGrafter"/>
</dbReference>
<keyword evidence="1" id="KW-0805">Transcription regulation</keyword>
<dbReference type="Pfam" id="PF01037">
    <property type="entry name" value="AsnC_trans_reg"/>
    <property type="match status" value="1"/>
</dbReference>
<dbReference type="CDD" id="cd00090">
    <property type="entry name" value="HTH_ARSR"/>
    <property type="match status" value="1"/>
</dbReference>
<feature type="domain" description="HTH asnC-type" evidence="4">
    <location>
        <begin position="1"/>
        <end position="62"/>
    </location>
</feature>
<proteinExistence type="predicted"/>
<dbReference type="InterPro" id="IPR036388">
    <property type="entry name" value="WH-like_DNA-bd_sf"/>
</dbReference>
<dbReference type="InterPro" id="IPR011991">
    <property type="entry name" value="ArsR-like_HTH"/>
</dbReference>
<dbReference type="GO" id="GO:0043200">
    <property type="term" value="P:response to amino acid"/>
    <property type="evidence" value="ECO:0007669"/>
    <property type="project" value="TreeGrafter"/>
</dbReference>
<dbReference type="OrthoDB" id="34294at2"/>
<comment type="caution">
    <text evidence="5">The sequence shown here is derived from an EMBL/GenBank/DDBJ whole genome shotgun (WGS) entry which is preliminary data.</text>
</comment>
<evidence type="ECO:0000256" key="3">
    <source>
        <dbReference type="ARBA" id="ARBA00023163"/>
    </source>
</evidence>
<evidence type="ECO:0000313" key="5">
    <source>
        <dbReference type="EMBL" id="RKL64854.1"/>
    </source>
</evidence>
<dbReference type="InterPro" id="IPR000485">
    <property type="entry name" value="AsnC-type_HTH_dom"/>
</dbReference>
<dbReference type="FunFam" id="1.10.10.10:FF:000186">
    <property type="entry name" value="AsnC family transcriptional regulator"/>
    <property type="match status" value="1"/>
</dbReference>
<dbReference type="EMBL" id="PDOE01000032">
    <property type="protein sequence ID" value="RKL64854.1"/>
    <property type="molecule type" value="Genomic_DNA"/>
</dbReference>
<dbReference type="PROSITE" id="PS50956">
    <property type="entry name" value="HTH_ASNC_2"/>
    <property type="match status" value="1"/>
</dbReference>